<proteinExistence type="predicted"/>
<accession>A0ABU9S0K5</accession>
<dbReference type="Proteomes" id="UP001489897">
    <property type="component" value="Unassembled WGS sequence"/>
</dbReference>
<evidence type="ECO:0000313" key="1">
    <source>
        <dbReference type="EMBL" id="MEM5425862.1"/>
    </source>
</evidence>
<comment type="caution">
    <text evidence="1">The sequence shown here is derived from an EMBL/GenBank/DDBJ whole genome shotgun (WGS) entry which is preliminary data.</text>
</comment>
<sequence length="556" mass="60322">MAAWLGIAVVDVNGDEVPGATLELKDPYGGSLAGVTWSGGFGQTSLTIFDLANWTSISITVGAPNYFSQMVTLTRDIAAGTMSVDARSPFWGLFATETIPFGTRLTLIASRIQSAPFGLLVLPARDQAPPVVCDPGGIIVDGSNRLDGLYAGPERGFQVVLGPEMLGSADADDWGRFSTTTRDVDPQQPDRGARFTFVEYGDPSANGLRLLLAVWVVNRAAQRTDGKADVHVFFCPSTGFDDFAPADLYPYKVRRIKGVPDQPYSELAYRYLSSGSPASGTPPGRDFGIAYQAMATDRSLILIMPLNAFGFWGPLSCRAGLLRMVREVVAFVSDLAFGGVKPQSRALTGVRQVLNRMAVSGFSAGAIDAARLFQTATIADLSQAYRSAKGDKVAAGYADRLDRLKAPLWQSSAQEIERCWHEFYSIDGDFQKLTGRAFPDDAVSWFKAHEERMLRVYATQTTTPDPATSVPAGLLKTKLGEVFKGVSPKEAVRAGDPGFAARQWQREDGRATLAWFSQNYMKFTGVERMPTGTDEHHTIPRVVVSHAVAQSRFVPM</sequence>
<evidence type="ECO:0000313" key="2">
    <source>
        <dbReference type="Proteomes" id="UP001489897"/>
    </source>
</evidence>
<name>A0ABU9S0K5_9BURK</name>
<protein>
    <submittedName>
        <fullName evidence="1">Uncharacterized protein</fullName>
    </submittedName>
</protein>
<dbReference type="EMBL" id="JAYMRV010000013">
    <property type="protein sequence ID" value="MEM5425862.1"/>
    <property type="molecule type" value="Genomic_DNA"/>
</dbReference>
<organism evidence="1 2">
    <name type="scientific">Paraburkholderia ferrariae</name>
    <dbReference type="NCBI Taxonomy" id="386056"/>
    <lineage>
        <taxon>Bacteria</taxon>
        <taxon>Pseudomonadati</taxon>
        <taxon>Pseudomonadota</taxon>
        <taxon>Betaproteobacteria</taxon>
        <taxon>Burkholderiales</taxon>
        <taxon>Burkholderiaceae</taxon>
        <taxon>Paraburkholderia</taxon>
    </lineage>
</organism>
<dbReference type="RefSeq" id="WP_342949690.1">
    <property type="nucleotide sequence ID" value="NZ_JAYMRV010000013.1"/>
</dbReference>
<reference evidence="1 2" key="1">
    <citation type="submission" date="2024-01" db="EMBL/GenBank/DDBJ databases">
        <title>The diversity of rhizobia nodulating Mimosa spp. in eleven states of Brazil covering several biomes is determined by host plant, location, and edaphic factors.</title>
        <authorList>
            <person name="Rouws L."/>
            <person name="Barauna A."/>
            <person name="Beukes C."/>
            <person name="De Faria S.M."/>
            <person name="Gross E."/>
            <person name="Dos Reis Junior F.B."/>
            <person name="Simon M."/>
            <person name="Maluk M."/>
            <person name="Odee D.W."/>
            <person name="Kenicer G."/>
            <person name="Young J.P.W."/>
            <person name="Reis V.M."/>
            <person name="Zilli J."/>
            <person name="James E.K."/>
        </authorList>
    </citation>
    <scope>NUCLEOTIDE SEQUENCE [LARGE SCALE GENOMIC DNA]</scope>
    <source>
        <strain evidence="1 2">JPY167</strain>
    </source>
</reference>
<gene>
    <name evidence="1" type="ORF">VSR73_33000</name>
</gene>
<keyword evidence="2" id="KW-1185">Reference proteome</keyword>